<feature type="non-terminal residue" evidence="1">
    <location>
        <position position="34"/>
    </location>
</feature>
<sequence length="34" mass="4162">MKVVYPGLLREKKRVRNDYLKKKLTIIYQMSHLV</sequence>
<gene>
    <name evidence="1" type="ORF">X975_04043</name>
</gene>
<protein>
    <submittedName>
        <fullName evidence="1">Uncharacterized protein</fullName>
    </submittedName>
</protein>
<proteinExistence type="predicted"/>
<evidence type="ECO:0000313" key="1">
    <source>
        <dbReference type="EMBL" id="KFM67781.1"/>
    </source>
</evidence>
<organism evidence="1 2">
    <name type="scientific">Stegodyphus mimosarum</name>
    <name type="common">African social velvet spider</name>
    <dbReference type="NCBI Taxonomy" id="407821"/>
    <lineage>
        <taxon>Eukaryota</taxon>
        <taxon>Metazoa</taxon>
        <taxon>Ecdysozoa</taxon>
        <taxon>Arthropoda</taxon>
        <taxon>Chelicerata</taxon>
        <taxon>Arachnida</taxon>
        <taxon>Araneae</taxon>
        <taxon>Araneomorphae</taxon>
        <taxon>Entelegynae</taxon>
        <taxon>Eresoidea</taxon>
        <taxon>Eresidae</taxon>
        <taxon>Stegodyphus</taxon>
    </lineage>
</organism>
<keyword evidence="2" id="KW-1185">Reference proteome</keyword>
<accession>A0A087TRP2</accession>
<dbReference type="EMBL" id="KK116436">
    <property type="protein sequence ID" value="KFM67781.1"/>
    <property type="molecule type" value="Genomic_DNA"/>
</dbReference>
<dbReference type="AlphaFoldDB" id="A0A087TRP2"/>
<dbReference type="Proteomes" id="UP000054359">
    <property type="component" value="Unassembled WGS sequence"/>
</dbReference>
<reference evidence="1 2" key="1">
    <citation type="submission" date="2013-11" db="EMBL/GenBank/DDBJ databases">
        <title>Genome sequencing of Stegodyphus mimosarum.</title>
        <authorList>
            <person name="Bechsgaard J."/>
        </authorList>
    </citation>
    <scope>NUCLEOTIDE SEQUENCE [LARGE SCALE GENOMIC DNA]</scope>
</reference>
<name>A0A087TRP2_STEMI</name>
<evidence type="ECO:0000313" key="2">
    <source>
        <dbReference type="Proteomes" id="UP000054359"/>
    </source>
</evidence>